<gene>
    <name evidence="2" type="ORF">METZ01_LOCUS90294</name>
</gene>
<accession>A0A381VAR7</accession>
<keyword evidence="1" id="KW-0472">Membrane</keyword>
<name>A0A381VAR7_9ZZZZ</name>
<proteinExistence type="predicted"/>
<sequence length="75" mass="8631">MSQEKKEEKSLFDQPVKVLLQNIASSILLTLNDLTRGETYDSIDSILQVFLKENRILYLGMFLAVLAIFIFLFFG</sequence>
<organism evidence="2">
    <name type="scientific">marine metagenome</name>
    <dbReference type="NCBI Taxonomy" id="408172"/>
    <lineage>
        <taxon>unclassified sequences</taxon>
        <taxon>metagenomes</taxon>
        <taxon>ecological metagenomes</taxon>
    </lineage>
</organism>
<evidence type="ECO:0000313" key="2">
    <source>
        <dbReference type="EMBL" id="SVA37440.1"/>
    </source>
</evidence>
<protein>
    <submittedName>
        <fullName evidence="2">Uncharacterized protein</fullName>
    </submittedName>
</protein>
<feature type="transmembrane region" description="Helical" evidence="1">
    <location>
        <begin position="56"/>
        <end position="74"/>
    </location>
</feature>
<dbReference type="EMBL" id="UINC01008311">
    <property type="protein sequence ID" value="SVA37440.1"/>
    <property type="molecule type" value="Genomic_DNA"/>
</dbReference>
<reference evidence="2" key="1">
    <citation type="submission" date="2018-05" db="EMBL/GenBank/DDBJ databases">
        <authorList>
            <person name="Lanie J.A."/>
            <person name="Ng W.-L."/>
            <person name="Kazmierczak K.M."/>
            <person name="Andrzejewski T.M."/>
            <person name="Davidsen T.M."/>
            <person name="Wayne K.J."/>
            <person name="Tettelin H."/>
            <person name="Glass J.I."/>
            <person name="Rusch D."/>
            <person name="Podicherti R."/>
            <person name="Tsui H.-C.T."/>
            <person name="Winkler M.E."/>
        </authorList>
    </citation>
    <scope>NUCLEOTIDE SEQUENCE</scope>
</reference>
<evidence type="ECO:0000256" key="1">
    <source>
        <dbReference type="SAM" id="Phobius"/>
    </source>
</evidence>
<dbReference type="AlphaFoldDB" id="A0A381VAR7"/>
<keyword evidence="1" id="KW-1133">Transmembrane helix</keyword>
<keyword evidence="1" id="KW-0812">Transmembrane</keyword>